<reference evidence="2" key="2">
    <citation type="submission" date="2014-03" db="EMBL/GenBank/DDBJ databases">
        <title>Candidatus Competibacter-lineage genomes retrieved from metagenomes reveal functional metabolic diversity.</title>
        <authorList>
            <person name="McIlroy S.J."/>
            <person name="Albertsen M."/>
            <person name="Andresen E.K."/>
            <person name="Saunders A.M."/>
            <person name="Kristiansen R."/>
            <person name="Stokholm-Bjerregaard M."/>
            <person name="Nielsen K.L."/>
            <person name="Nielsen P.H."/>
        </authorList>
    </citation>
    <scope>NUCLEOTIDE SEQUENCE</scope>
    <source>
        <strain evidence="2">Run_A_D11</strain>
    </source>
</reference>
<dbReference type="AlphaFoldDB" id="W6MBP9"/>
<dbReference type="InterPro" id="IPR000182">
    <property type="entry name" value="GNAT_dom"/>
</dbReference>
<keyword evidence="3" id="KW-1185">Reference proteome</keyword>
<dbReference type="GO" id="GO:0016747">
    <property type="term" value="F:acyltransferase activity, transferring groups other than amino-acyl groups"/>
    <property type="evidence" value="ECO:0007669"/>
    <property type="project" value="InterPro"/>
</dbReference>
<keyword evidence="2" id="KW-0808">Transferase</keyword>
<dbReference type="Pfam" id="PF13527">
    <property type="entry name" value="Acetyltransf_9"/>
    <property type="match status" value="1"/>
</dbReference>
<dbReference type="OrthoDB" id="9797178at2"/>
<reference evidence="2" key="1">
    <citation type="submission" date="2013-07" db="EMBL/GenBank/DDBJ databases">
        <authorList>
            <person name="McIlroy S."/>
        </authorList>
    </citation>
    <scope>NUCLEOTIDE SEQUENCE [LARGE SCALE GENOMIC DNA]</scope>
    <source>
        <strain evidence="2">Run_A_D11</strain>
    </source>
</reference>
<dbReference type="PROSITE" id="PS51186">
    <property type="entry name" value="GNAT"/>
    <property type="match status" value="1"/>
</dbReference>
<sequence length="170" mass="18445">MIWIQPEQSPDYAAVDQINRLAFSRADEAQLVATLRRQVPAAISLVAWWETEAVGHILLTPVSLEPPLPGVTAAGLAPLAVLPSKQRQGIGGQLIEAGLAACRIQGYSTVIVLGHPAYYPRFGFVPAATKGLYCEFVVRPEAFMLCELTSQTFDLPRVVVRYHPAFAGFG</sequence>
<organism evidence="2 3">
    <name type="scientific">Candidatus Competibacter denitrificans Run_A_D11</name>
    <dbReference type="NCBI Taxonomy" id="1400863"/>
    <lineage>
        <taxon>Bacteria</taxon>
        <taxon>Pseudomonadati</taxon>
        <taxon>Pseudomonadota</taxon>
        <taxon>Gammaproteobacteria</taxon>
        <taxon>Candidatus Competibacteraceae</taxon>
        <taxon>Candidatus Competibacter</taxon>
    </lineage>
</organism>
<dbReference type="EMBL" id="CBTJ020000111">
    <property type="protein sequence ID" value="CDI04444.1"/>
    <property type="molecule type" value="Genomic_DNA"/>
</dbReference>
<evidence type="ECO:0000313" key="3">
    <source>
        <dbReference type="Proteomes" id="UP000035760"/>
    </source>
</evidence>
<keyword evidence="2" id="KW-0012">Acyltransferase</keyword>
<dbReference type="STRING" id="1400863.BN873_980045"/>
<evidence type="ECO:0000313" key="2">
    <source>
        <dbReference type="EMBL" id="CDI04444.1"/>
    </source>
</evidence>
<dbReference type="RefSeq" id="WP_053085437.1">
    <property type="nucleotide sequence ID" value="NZ_CBTJ020000111.1"/>
</dbReference>
<proteinExistence type="predicted"/>
<feature type="domain" description="N-acetyltransferase" evidence="1">
    <location>
        <begin position="2"/>
        <end position="149"/>
    </location>
</feature>
<accession>W6MBP9</accession>
<protein>
    <submittedName>
        <fullName evidence="2">Uncharacterized N-acetyltransferase YjhQ</fullName>
        <ecNumber evidence="2">2.3.1.-</ecNumber>
    </submittedName>
</protein>
<evidence type="ECO:0000259" key="1">
    <source>
        <dbReference type="PROSITE" id="PS51186"/>
    </source>
</evidence>
<gene>
    <name evidence="2" type="ORF">BN873_980045</name>
</gene>
<dbReference type="SUPFAM" id="SSF55729">
    <property type="entry name" value="Acyl-CoA N-acyltransferases (Nat)"/>
    <property type="match status" value="1"/>
</dbReference>
<dbReference type="Proteomes" id="UP000035760">
    <property type="component" value="Unassembled WGS sequence"/>
</dbReference>
<dbReference type="Gene3D" id="3.40.630.30">
    <property type="match status" value="1"/>
</dbReference>
<dbReference type="EC" id="2.3.1.-" evidence="2"/>
<name>W6MBP9_9GAMM</name>
<dbReference type="CDD" id="cd04301">
    <property type="entry name" value="NAT_SF"/>
    <property type="match status" value="1"/>
</dbReference>
<comment type="caution">
    <text evidence="2">The sequence shown here is derived from an EMBL/GenBank/DDBJ whole genome shotgun (WGS) entry which is preliminary data.</text>
</comment>
<dbReference type="InterPro" id="IPR016181">
    <property type="entry name" value="Acyl_CoA_acyltransferase"/>
</dbReference>